<evidence type="ECO:0000313" key="6">
    <source>
        <dbReference type="Proteomes" id="UP001596439"/>
    </source>
</evidence>
<evidence type="ECO:0000256" key="1">
    <source>
        <dbReference type="ARBA" id="ARBA00001933"/>
    </source>
</evidence>
<sequence length="323" mass="35769">MLESVQQQLTKRIGLPYVYTLLGSGTVANDAVAARLRGRGVVLCAGEFGERLMDHASRAGLSFDVIQVDEEGKWEVAQLEQIEPEWVWTVHCETSLGILIDLAPLHTGQGVVAVDAISAVGTLVYDYYFADYVTFSSGKGLRNAPGLAFVAMKEQAEMMRDVPRYFDLSLYQPIAFTQSEPLLAAMDVALEELTEEQVASHQEKMALLVNSLRENGLQFKLSPSQSPGIITIPMPCGQSSIELGRQLSYQGYLVQYESEYLKRANVIQVSTMGWTTPRMMRDVGAYIAEWIQQKTATLESDGSLKHENPDVPSDEFFVRGVSN</sequence>
<dbReference type="PANTHER" id="PTHR42778:SF1">
    <property type="entry name" value="2-AMINOETHYLPHOSPHONATE--PYRUVATE TRANSAMINASE"/>
    <property type="match status" value="1"/>
</dbReference>
<organism evidence="5 6">
    <name type="scientific">Exiguobacterium aestuarii</name>
    <dbReference type="NCBI Taxonomy" id="273527"/>
    <lineage>
        <taxon>Bacteria</taxon>
        <taxon>Bacillati</taxon>
        <taxon>Bacillota</taxon>
        <taxon>Bacilli</taxon>
        <taxon>Bacillales</taxon>
        <taxon>Bacillales Family XII. Incertae Sedis</taxon>
        <taxon>Exiguobacterium</taxon>
    </lineage>
</organism>
<dbReference type="Gene3D" id="3.40.640.10">
    <property type="entry name" value="Type I PLP-dependent aspartate aminotransferase-like (Major domain)"/>
    <property type="match status" value="1"/>
</dbReference>
<evidence type="ECO:0008006" key="7">
    <source>
        <dbReference type="Google" id="ProtNLM"/>
    </source>
</evidence>
<dbReference type="PANTHER" id="PTHR42778">
    <property type="entry name" value="2-AMINOETHYLPHOSPHONATE--PYRUVATE TRANSAMINASE"/>
    <property type="match status" value="1"/>
</dbReference>
<dbReference type="InterPro" id="IPR015421">
    <property type="entry name" value="PyrdxlP-dep_Trfase_major"/>
</dbReference>
<protein>
    <recommendedName>
        <fullName evidence="7">Alanine--glyoxylate aminotransferase family protein</fullName>
    </recommendedName>
</protein>
<dbReference type="InterPro" id="IPR015424">
    <property type="entry name" value="PyrdxlP-dep_Trfase"/>
</dbReference>
<comment type="cofactor">
    <cofactor evidence="1">
        <name>pyridoxal 5'-phosphate</name>
        <dbReference type="ChEBI" id="CHEBI:597326"/>
    </cofactor>
</comment>
<evidence type="ECO:0000256" key="3">
    <source>
        <dbReference type="ARBA" id="ARBA00022679"/>
    </source>
</evidence>
<dbReference type="InterPro" id="IPR015422">
    <property type="entry name" value="PyrdxlP-dep_Trfase_small"/>
</dbReference>
<keyword evidence="4" id="KW-0663">Pyridoxal phosphate</keyword>
<evidence type="ECO:0000256" key="2">
    <source>
        <dbReference type="ARBA" id="ARBA00022576"/>
    </source>
</evidence>
<reference evidence="6" key="1">
    <citation type="journal article" date="2019" name="Int. J. Syst. Evol. Microbiol.">
        <title>The Global Catalogue of Microorganisms (GCM) 10K type strain sequencing project: providing services to taxonomists for standard genome sequencing and annotation.</title>
        <authorList>
            <consortium name="The Broad Institute Genomics Platform"/>
            <consortium name="The Broad Institute Genome Sequencing Center for Infectious Disease"/>
            <person name="Wu L."/>
            <person name="Ma J."/>
        </authorList>
    </citation>
    <scope>NUCLEOTIDE SEQUENCE [LARGE SCALE GENOMIC DNA]</scope>
    <source>
        <strain evidence="6">CCUG 55590</strain>
    </source>
</reference>
<accession>A0ABW2PJG2</accession>
<dbReference type="Proteomes" id="UP001596439">
    <property type="component" value="Unassembled WGS sequence"/>
</dbReference>
<proteinExistence type="predicted"/>
<evidence type="ECO:0000256" key="4">
    <source>
        <dbReference type="ARBA" id="ARBA00022898"/>
    </source>
</evidence>
<keyword evidence="6" id="KW-1185">Reference proteome</keyword>
<keyword evidence="2" id="KW-0032">Aminotransferase</keyword>
<comment type="caution">
    <text evidence="5">The sequence shown here is derived from an EMBL/GenBank/DDBJ whole genome shotgun (WGS) entry which is preliminary data.</text>
</comment>
<dbReference type="EMBL" id="JBHTCE010000001">
    <property type="protein sequence ID" value="MFC7388642.1"/>
    <property type="molecule type" value="Genomic_DNA"/>
</dbReference>
<evidence type="ECO:0000313" key="5">
    <source>
        <dbReference type="EMBL" id="MFC7388642.1"/>
    </source>
</evidence>
<dbReference type="Gene3D" id="3.90.1150.10">
    <property type="entry name" value="Aspartate Aminotransferase, domain 1"/>
    <property type="match status" value="1"/>
</dbReference>
<name>A0ABW2PJG2_9BACL</name>
<keyword evidence="3" id="KW-0808">Transferase</keyword>
<gene>
    <name evidence="5" type="ORF">ACFQO8_00725</name>
</gene>
<dbReference type="RefSeq" id="WP_214786068.1">
    <property type="nucleotide sequence ID" value="NZ_JANIEL010000003.1"/>
</dbReference>
<dbReference type="SUPFAM" id="SSF53383">
    <property type="entry name" value="PLP-dependent transferases"/>
    <property type="match status" value="1"/>
</dbReference>